<reference evidence="1 2" key="1">
    <citation type="submission" date="2013-08" db="EMBL/GenBank/DDBJ databases">
        <title>Genomic analysis of Lysobacter defluvii.</title>
        <authorList>
            <person name="Wang Q."/>
            <person name="Wang G."/>
        </authorList>
    </citation>
    <scope>NUCLEOTIDE SEQUENCE [LARGE SCALE GENOMIC DNA]</scope>
    <source>
        <strain evidence="1 2">IMMIB APB-9</strain>
    </source>
</reference>
<dbReference type="PANTHER" id="PTHR39337">
    <property type="entry name" value="BLR5642 PROTEIN"/>
    <property type="match status" value="1"/>
</dbReference>
<organism evidence="1 2">
    <name type="scientific">Lysobacter defluvii IMMIB APB-9 = DSM 18482</name>
    <dbReference type="NCBI Taxonomy" id="1385515"/>
    <lineage>
        <taxon>Bacteria</taxon>
        <taxon>Pseudomonadati</taxon>
        <taxon>Pseudomonadota</taxon>
        <taxon>Gammaproteobacteria</taxon>
        <taxon>Lysobacterales</taxon>
        <taxon>Lysobacteraceae</taxon>
        <taxon>Novilysobacter</taxon>
    </lineage>
</organism>
<dbReference type="RefSeq" id="WP_027069542.1">
    <property type="nucleotide sequence ID" value="NZ_AUHT01000006.1"/>
</dbReference>
<dbReference type="Proteomes" id="UP000030003">
    <property type="component" value="Unassembled WGS sequence"/>
</dbReference>
<dbReference type="EMBL" id="AVBH01000015">
    <property type="protein sequence ID" value="KGO99460.1"/>
    <property type="molecule type" value="Genomic_DNA"/>
</dbReference>
<dbReference type="PANTHER" id="PTHR39337:SF1">
    <property type="entry name" value="BLR5642 PROTEIN"/>
    <property type="match status" value="1"/>
</dbReference>
<gene>
    <name evidence="1" type="ORF">N791_07410</name>
</gene>
<accession>A0A0A0M8U6</accession>
<comment type="caution">
    <text evidence="1">The sequence shown here is derived from an EMBL/GenBank/DDBJ whole genome shotgun (WGS) entry which is preliminary data.</text>
</comment>
<evidence type="ECO:0000313" key="2">
    <source>
        <dbReference type="Proteomes" id="UP000030003"/>
    </source>
</evidence>
<proteinExistence type="predicted"/>
<dbReference type="STRING" id="1385515.GCA_000423325_01116"/>
<keyword evidence="2" id="KW-1185">Reference proteome</keyword>
<name>A0A0A0M8U6_9GAMM</name>
<evidence type="ECO:0008006" key="3">
    <source>
        <dbReference type="Google" id="ProtNLM"/>
    </source>
</evidence>
<dbReference type="InterPro" id="IPR014519">
    <property type="entry name" value="UCP024492"/>
</dbReference>
<dbReference type="PIRSF" id="PIRSF024492">
    <property type="entry name" value="UCP024492"/>
    <property type="match status" value="1"/>
</dbReference>
<dbReference type="InterPro" id="IPR007438">
    <property type="entry name" value="DUF488"/>
</dbReference>
<dbReference type="Pfam" id="PF04343">
    <property type="entry name" value="DUF488"/>
    <property type="match status" value="1"/>
</dbReference>
<dbReference type="AlphaFoldDB" id="A0A0A0M8U6"/>
<protein>
    <recommendedName>
        <fullName evidence="3">DNA repair protein</fullName>
    </recommendedName>
</protein>
<sequence length="184" mass="20670">MEDDKPTIWTIGHSTREWEVFVAMLADAGIEALVDVRRFAGSRRNPQFSGEAMAHALPGAGIDYRPVPDLGGRRRPAPDSPNDAWRNDSFRGYADYMMTPQWQAARDGLAALATRRRVAMMCAEALWWQCHRSLISDDLKARGWQVLHLAAPGRVEEHPYTSAARIVDGRLDYSAPEPPQKPLF</sequence>
<dbReference type="eggNOG" id="COG5483">
    <property type="taxonomic scope" value="Bacteria"/>
</dbReference>
<evidence type="ECO:0000313" key="1">
    <source>
        <dbReference type="EMBL" id="KGO99460.1"/>
    </source>
</evidence>
<dbReference type="OrthoDB" id="9789109at2"/>